<protein>
    <recommendedName>
        <fullName evidence="3 11">Shikimate kinase</fullName>
        <shortName evidence="11">SK</shortName>
        <ecNumber evidence="3 11">2.7.1.71</ecNumber>
    </recommendedName>
</protein>
<proteinExistence type="inferred from homology"/>
<comment type="function">
    <text evidence="11">Catalyzes the specific phosphorylation of the 3-hydroxyl group of shikimic acid using ATP as a cosubstrate.</text>
</comment>
<dbReference type="EC" id="2.7.1.71" evidence="3 11"/>
<accession>A0ABP5NH11</accession>
<feature type="binding site" evidence="11">
    <location>
        <position position="47"/>
    </location>
    <ligand>
        <name>substrate</name>
    </ligand>
</feature>
<dbReference type="EMBL" id="BAAAQW010000003">
    <property type="protein sequence ID" value="GAA2197352.1"/>
    <property type="molecule type" value="Genomic_DNA"/>
</dbReference>
<dbReference type="InterPro" id="IPR027417">
    <property type="entry name" value="P-loop_NTPase"/>
</dbReference>
<dbReference type="Pfam" id="PF01202">
    <property type="entry name" value="SKI"/>
    <property type="match status" value="1"/>
</dbReference>
<evidence type="ECO:0000256" key="9">
    <source>
        <dbReference type="ARBA" id="ARBA00023141"/>
    </source>
</evidence>
<evidence type="ECO:0000256" key="8">
    <source>
        <dbReference type="ARBA" id="ARBA00022840"/>
    </source>
</evidence>
<keyword evidence="6 11" id="KW-0547">Nucleotide-binding</keyword>
<dbReference type="InterPro" id="IPR000623">
    <property type="entry name" value="Shikimate_kinase/TSH1"/>
</dbReference>
<evidence type="ECO:0000256" key="2">
    <source>
        <dbReference type="ARBA" id="ARBA00006997"/>
    </source>
</evidence>
<dbReference type="CDD" id="cd00464">
    <property type="entry name" value="SK"/>
    <property type="match status" value="1"/>
</dbReference>
<evidence type="ECO:0000313" key="13">
    <source>
        <dbReference type="Proteomes" id="UP001500432"/>
    </source>
</evidence>
<dbReference type="Gene3D" id="3.40.50.300">
    <property type="entry name" value="P-loop containing nucleotide triphosphate hydrolases"/>
    <property type="match status" value="1"/>
</dbReference>
<keyword evidence="13" id="KW-1185">Reference proteome</keyword>
<keyword evidence="9 11" id="KW-0057">Aromatic amino acid biosynthesis</keyword>
<evidence type="ECO:0000256" key="11">
    <source>
        <dbReference type="HAMAP-Rule" id="MF_00109"/>
    </source>
</evidence>
<feature type="binding site" evidence="11">
    <location>
        <position position="72"/>
    </location>
    <ligand>
        <name>substrate</name>
    </ligand>
</feature>
<feature type="binding site" evidence="11">
    <location>
        <begin position="2"/>
        <end position="7"/>
    </location>
    <ligand>
        <name>ATP</name>
        <dbReference type="ChEBI" id="CHEBI:30616"/>
    </ligand>
</feature>
<keyword evidence="11" id="KW-0479">Metal-binding</keyword>
<feature type="binding site" evidence="11">
    <location>
        <position position="24"/>
    </location>
    <ligand>
        <name>substrate</name>
    </ligand>
</feature>
<comment type="caution">
    <text evidence="11">Lacks conserved residue(s) required for the propagation of feature annotation.</text>
</comment>
<dbReference type="SUPFAM" id="SSF52540">
    <property type="entry name" value="P-loop containing nucleoside triphosphate hydrolases"/>
    <property type="match status" value="1"/>
</dbReference>
<evidence type="ECO:0000256" key="6">
    <source>
        <dbReference type="ARBA" id="ARBA00022741"/>
    </source>
</evidence>
<comment type="subcellular location">
    <subcellularLocation>
        <location evidence="11">Cytoplasm</location>
    </subcellularLocation>
</comment>
<reference evidence="13" key="1">
    <citation type="journal article" date="2019" name="Int. J. Syst. Evol. Microbiol.">
        <title>The Global Catalogue of Microorganisms (GCM) 10K type strain sequencing project: providing services to taxonomists for standard genome sequencing and annotation.</title>
        <authorList>
            <consortium name="The Broad Institute Genomics Platform"/>
            <consortium name="The Broad Institute Genome Sequencing Center for Infectious Disease"/>
            <person name="Wu L."/>
            <person name="Ma J."/>
        </authorList>
    </citation>
    <scope>NUCLEOTIDE SEQUENCE [LARGE SCALE GENOMIC DNA]</scope>
    <source>
        <strain evidence="13">JCM 16034</strain>
    </source>
</reference>
<dbReference type="PANTHER" id="PTHR21087">
    <property type="entry name" value="SHIKIMATE KINASE"/>
    <property type="match status" value="1"/>
</dbReference>
<dbReference type="GO" id="GO:0016301">
    <property type="term" value="F:kinase activity"/>
    <property type="evidence" value="ECO:0007669"/>
    <property type="project" value="UniProtKB-KW"/>
</dbReference>
<dbReference type="InterPro" id="IPR031322">
    <property type="entry name" value="Shikimate/glucono_kinase"/>
</dbReference>
<comment type="catalytic activity">
    <reaction evidence="10 11">
        <text>shikimate + ATP = 3-phosphoshikimate + ADP + H(+)</text>
        <dbReference type="Rhea" id="RHEA:13121"/>
        <dbReference type="ChEBI" id="CHEBI:15378"/>
        <dbReference type="ChEBI" id="CHEBI:30616"/>
        <dbReference type="ChEBI" id="CHEBI:36208"/>
        <dbReference type="ChEBI" id="CHEBI:145989"/>
        <dbReference type="ChEBI" id="CHEBI:456216"/>
        <dbReference type="EC" id="2.7.1.71"/>
    </reaction>
</comment>
<feature type="binding site" evidence="11">
    <location>
        <position position="6"/>
    </location>
    <ligand>
        <name>Mg(2+)</name>
        <dbReference type="ChEBI" id="CHEBI:18420"/>
    </ligand>
</feature>
<evidence type="ECO:0000313" key="12">
    <source>
        <dbReference type="EMBL" id="GAA2197352.1"/>
    </source>
</evidence>
<keyword evidence="11" id="KW-0963">Cytoplasm</keyword>
<comment type="subunit">
    <text evidence="11">Monomer.</text>
</comment>
<dbReference type="PRINTS" id="PR01100">
    <property type="entry name" value="SHIKIMTKNASE"/>
</dbReference>
<comment type="similarity">
    <text evidence="2 11">Belongs to the shikimate kinase family.</text>
</comment>
<keyword evidence="4 11" id="KW-0028">Amino-acid biosynthesis</keyword>
<dbReference type="HAMAP" id="MF_00109">
    <property type="entry name" value="Shikimate_kinase"/>
    <property type="match status" value="1"/>
</dbReference>
<dbReference type="Proteomes" id="UP001500432">
    <property type="component" value="Unassembled WGS sequence"/>
</dbReference>
<evidence type="ECO:0000256" key="5">
    <source>
        <dbReference type="ARBA" id="ARBA00022679"/>
    </source>
</evidence>
<dbReference type="InterPro" id="IPR023000">
    <property type="entry name" value="Shikimate_kinase_CS"/>
</dbReference>
<feature type="binding site" evidence="11">
    <location>
        <position position="109"/>
    </location>
    <ligand>
        <name>ATP</name>
        <dbReference type="ChEBI" id="CHEBI:30616"/>
    </ligand>
</feature>
<name>A0ABP5NH11_9MICC</name>
<keyword evidence="8 11" id="KW-0067">ATP-binding</keyword>
<evidence type="ECO:0000256" key="7">
    <source>
        <dbReference type="ARBA" id="ARBA00022777"/>
    </source>
</evidence>
<comment type="cofactor">
    <cofactor evidence="11">
        <name>Mg(2+)</name>
        <dbReference type="ChEBI" id="CHEBI:18420"/>
    </cofactor>
    <text evidence="11">Binds 1 Mg(2+) ion per subunit.</text>
</comment>
<dbReference type="PROSITE" id="PS01128">
    <property type="entry name" value="SHIKIMATE_KINASE"/>
    <property type="match status" value="1"/>
</dbReference>
<keyword evidence="5 11" id="KW-0808">Transferase</keyword>
<comment type="caution">
    <text evidence="12">The sequence shown here is derived from an EMBL/GenBank/DDBJ whole genome shotgun (WGS) entry which is preliminary data.</text>
</comment>
<evidence type="ECO:0000256" key="4">
    <source>
        <dbReference type="ARBA" id="ARBA00022605"/>
    </source>
</evidence>
<sequence>MAAGKSSVGVALAELVGAEFLDSDALVVAEHGPIPEIFAAHGEEAFRAAEAEAIARALTGIHPQGLVLALGGGSVLREETRTRLTDVHRVYLRASWDDVAPRLAGSADRPLLHGDAEGSWKALMDRRRPVFEQLASLTVDTGTSTAPEVAELIARRICSGSDTGAHTQAAAHRIDEGVQA</sequence>
<keyword evidence="7 11" id="KW-0418">Kinase</keyword>
<comment type="pathway">
    <text evidence="1 11">Metabolic intermediate biosynthesis; chorismate biosynthesis; chorismate from D-erythrose 4-phosphate and phosphoenolpyruvate: step 5/7.</text>
</comment>
<feature type="binding site" evidence="11">
    <location>
        <position position="127"/>
    </location>
    <ligand>
        <name>substrate</name>
    </ligand>
</feature>
<evidence type="ECO:0000256" key="10">
    <source>
        <dbReference type="ARBA" id="ARBA00048567"/>
    </source>
</evidence>
<evidence type="ECO:0000256" key="1">
    <source>
        <dbReference type="ARBA" id="ARBA00004842"/>
    </source>
</evidence>
<evidence type="ECO:0000256" key="3">
    <source>
        <dbReference type="ARBA" id="ARBA00012154"/>
    </source>
</evidence>
<keyword evidence="11" id="KW-0460">Magnesium</keyword>
<organism evidence="12 13">
    <name type="scientific">Sinomonas flava</name>
    <dbReference type="NCBI Taxonomy" id="496857"/>
    <lineage>
        <taxon>Bacteria</taxon>
        <taxon>Bacillati</taxon>
        <taxon>Actinomycetota</taxon>
        <taxon>Actinomycetes</taxon>
        <taxon>Micrococcales</taxon>
        <taxon>Micrococcaceae</taxon>
        <taxon>Sinomonas</taxon>
    </lineage>
</organism>
<dbReference type="PANTHER" id="PTHR21087:SF16">
    <property type="entry name" value="SHIKIMATE KINASE 1, CHLOROPLASTIC"/>
    <property type="match status" value="1"/>
</dbReference>
<dbReference type="RefSeq" id="WP_344298224.1">
    <property type="nucleotide sequence ID" value="NZ_BAAAQW010000003.1"/>
</dbReference>
<gene>
    <name evidence="11" type="primary">aroK</name>
    <name evidence="12" type="ORF">GCM10009849_05910</name>
</gene>